<name>A0A6D2C8Z8_9HELI</name>
<dbReference type="Proteomes" id="UP000029870">
    <property type="component" value="Unassembled WGS sequence"/>
</dbReference>
<dbReference type="Pfam" id="PF14305">
    <property type="entry name" value="ATPgrasp_TupA"/>
    <property type="match status" value="1"/>
</dbReference>
<reference evidence="1 2" key="1">
    <citation type="journal article" date="2014" name="Genome Announc.">
        <title>Draft genome sequences of eight enterohepatic helicobacter species isolated from both laboratory and wild rodents.</title>
        <authorList>
            <person name="Sheh A."/>
            <person name="Shen Z."/>
            <person name="Fox J.G."/>
        </authorList>
    </citation>
    <scope>NUCLEOTIDE SEQUENCE [LARGE SCALE GENOMIC DNA]</scope>
    <source>
        <strain evidence="1 2">Missouri</strain>
    </source>
</reference>
<gene>
    <name evidence="1" type="ORF">LS77_007775</name>
</gene>
<evidence type="ECO:0000313" key="1">
    <source>
        <dbReference type="EMBL" id="TLE03919.1"/>
    </source>
</evidence>
<evidence type="ECO:0000313" key="2">
    <source>
        <dbReference type="Proteomes" id="UP000029870"/>
    </source>
</evidence>
<dbReference type="InterPro" id="IPR029465">
    <property type="entry name" value="ATPgrasp_TupA"/>
</dbReference>
<accession>A0A6D2C8Z8</accession>
<protein>
    <submittedName>
        <fullName evidence="1">Glycosyltransferase</fullName>
    </submittedName>
</protein>
<keyword evidence="1" id="KW-0808">Transferase</keyword>
<dbReference type="EMBL" id="JRPH02000023">
    <property type="protein sequence ID" value="TLE03919.1"/>
    <property type="molecule type" value="Genomic_DNA"/>
</dbReference>
<sequence>MYKSVNEIDFSKLPQSFVLKTNHDCGGVVLVKDKDTFLKDSKSFNEAITKLTNHLNTNFYTMYREWHYKDIEPRIFAEEMLGDTQKHSLIDYKIHTMQNIISHIEVITDRHTGQKEIAMDTKWHKVPFDYEKKSLQIPQKPIMLGEMLDMSLLLAQAFQYVRVDLYCVEMNIYVGELTFTPAGGTDKFTPQEWDKKLGDLWKHARIE</sequence>
<dbReference type="AlphaFoldDB" id="A0A6D2C8Z8"/>
<comment type="caution">
    <text evidence="1">The sequence shown here is derived from an EMBL/GenBank/DDBJ whole genome shotgun (WGS) entry which is preliminary data.</text>
</comment>
<proteinExistence type="predicted"/>
<organism evidence="1 2">
    <name type="scientific">Helicobacter bilis</name>
    <dbReference type="NCBI Taxonomy" id="37372"/>
    <lineage>
        <taxon>Bacteria</taxon>
        <taxon>Pseudomonadati</taxon>
        <taxon>Campylobacterota</taxon>
        <taxon>Epsilonproteobacteria</taxon>
        <taxon>Campylobacterales</taxon>
        <taxon>Helicobacteraceae</taxon>
        <taxon>Helicobacter</taxon>
    </lineage>
</organism>
<dbReference type="GO" id="GO:0016740">
    <property type="term" value="F:transferase activity"/>
    <property type="evidence" value="ECO:0007669"/>
    <property type="project" value="UniProtKB-KW"/>
</dbReference>